<dbReference type="GO" id="GO:0009228">
    <property type="term" value="P:thiamine biosynthetic process"/>
    <property type="evidence" value="ECO:0007669"/>
    <property type="project" value="InterPro"/>
</dbReference>
<dbReference type="GO" id="GO:0005829">
    <property type="term" value="C:cytosol"/>
    <property type="evidence" value="ECO:0007669"/>
    <property type="project" value="TreeGrafter"/>
</dbReference>
<dbReference type="PANTHER" id="PTHR20858">
    <property type="entry name" value="PHOSPHOMETHYLPYRIMIDINE KINASE"/>
    <property type="match status" value="1"/>
</dbReference>
<dbReference type="InterPro" id="IPR016084">
    <property type="entry name" value="Haem_Oase-like_multi-hlx"/>
</dbReference>
<keyword evidence="4" id="KW-1185">Reference proteome</keyword>
<feature type="domain" description="Pyridoxamine kinase/Phosphomethylpyrimidine kinase" evidence="2">
    <location>
        <begin position="135"/>
        <end position="321"/>
    </location>
</feature>
<dbReference type="GO" id="GO:0008902">
    <property type="term" value="F:hydroxymethylpyrimidine kinase activity"/>
    <property type="evidence" value="ECO:0007669"/>
    <property type="project" value="TreeGrafter"/>
</dbReference>
<dbReference type="RefSeq" id="XP_004339452.1">
    <property type="nucleotide sequence ID" value="XM_004339404.1"/>
</dbReference>
<dbReference type="AlphaFoldDB" id="L8GW35"/>
<accession>L8GW35</accession>
<dbReference type="InterPro" id="IPR029056">
    <property type="entry name" value="Ribokinase-like"/>
</dbReference>
<dbReference type="GO" id="GO:0050334">
    <property type="term" value="F:thiaminase activity"/>
    <property type="evidence" value="ECO:0007669"/>
    <property type="project" value="InterPro"/>
</dbReference>
<dbReference type="SUPFAM" id="SSF53613">
    <property type="entry name" value="Ribokinase-like"/>
    <property type="match status" value="1"/>
</dbReference>
<dbReference type="GeneID" id="14918226"/>
<dbReference type="NCBIfam" id="TIGR04306">
    <property type="entry name" value="salvage_TenA"/>
    <property type="match status" value="1"/>
</dbReference>
<dbReference type="Pfam" id="PF03070">
    <property type="entry name" value="TENA_THI-4"/>
    <property type="match status" value="1"/>
</dbReference>
<dbReference type="Gene3D" id="3.40.1190.20">
    <property type="match status" value="1"/>
</dbReference>
<proteinExistence type="predicted"/>
<name>L8GW35_ACACF</name>
<dbReference type="Gene3D" id="1.20.910.10">
    <property type="entry name" value="Heme oxygenase-like"/>
    <property type="match status" value="1"/>
</dbReference>
<dbReference type="CDD" id="cd01169">
    <property type="entry name" value="HMPP_kinase"/>
    <property type="match status" value="1"/>
</dbReference>
<gene>
    <name evidence="3" type="ORF">ACA1_061800</name>
</gene>
<dbReference type="SUPFAM" id="SSF48613">
    <property type="entry name" value="Heme oxygenase-like"/>
    <property type="match status" value="1"/>
</dbReference>
<dbReference type="KEGG" id="acan:ACA1_061800"/>
<evidence type="ECO:0000313" key="3">
    <source>
        <dbReference type="EMBL" id="ELR17439.1"/>
    </source>
</evidence>
<dbReference type="PANTHER" id="PTHR20858:SF17">
    <property type="entry name" value="HYDROXYMETHYLPYRIMIDINE_PHOSPHOMETHYLPYRIMIDINE KINASE THI20-RELATED"/>
    <property type="match status" value="1"/>
</dbReference>
<dbReference type="VEuPathDB" id="AmoebaDB:ACA1_061800"/>
<protein>
    <submittedName>
        <fullName evidence="3">Phosphomethylpyrimidine kinase</fullName>
    </submittedName>
</protein>
<dbReference type="EMBL" id="KB007974">
    <property type="protein sequence ID" value="ELR17439.1"/>
    <property type="molecule type" value="Genomic_DNA"/>
</dbReference>
<keyword evidence="3" id="KW-0808">Transferase</keyword>
<dbReference type="InterPro" id="IPR004399">
    <property type="entry name" value="HMP/HMP-P_kinase_dom"/>
</dbReference>
<evidence type="ECO:0000259" key="2">
    <source>
        <dbReference type="Pfam" id="PF08543"/>
    </source>
</evidence>
<feature type="domain" description="Thiaminase-2/PQQC" evidence="1">
    <location>
        <begin position="382"/>
        <end position="594"/>
    </location>
</feature>
<dbReference type="Pfam" id="PF08543">
    <property type="entry name" value="Phos_pyr_kin"/>
    <property type="match status" value="2"/>
</dbReference>
<dbReference type="STRING" id="1257118.L8GW35"/>
<dbReference type="GO" id="GO:0008972">
    <property type="term" value="F:phosphomethylpyrimidine kinase activity"/>
    <property type="evidence" value="ECO:0007669"/>
    <property type="project" value="InterPro"/>
</dbReference>
<organism evidence="3 4">
    <name type="scientific">Acanthamoeba castellanii (strain ATCC 30010 / Neff)</name>
    <dbReference type="NCBI Taxonomy" id="1257118"/>
    <lineage>
        <taxon>Eukaryota</taxon>
        <taxon>Amoebozoa</taxon>
        <taxon>Discosea</taxon>
        <taxon>Longamoebia</taxon>
        <taxon>Centramoebida</taxon>
        <taxon>Acanthamoebidae</taxon>
        <taxon>Acanthamoeba</taxon>
    </lineage>
</organism>
<keyword evidence="3" id="KW-0418">Kinase</keyword>
<feature type="domain" description="Pyridoxamine kinase/Phosphomethylpyrimidine kinase" evidence="2">
    <location>
        <begin position="30"/>
        <end position="113"/>
    </location>
</feature>
<dbReference type="InterPro" id="IPR027574">
    <property type="entry name" value="Thiaminase_II"/>
</dbReference>
<dbReference type="CDD" id="cd19365">
    <property type="entry name" value="TenA_C-like"/>
    <property type="match status" value="1"/>
</dbReference>
<dbReference type="Proteomes" id="UP000011083">
    <property type="component" value="Unassembled WGS sequence"/>
</dbReference>
<evidence type="ECO:0000313" key="4">
    <source>
        <dbReference type="Proteomes" id="UP000011083"/>
    </source>
</evidence>
<sequence length="601" mass="64853">MSTLQQQQQQHGAEEAQPRVYRCLTIAGSDSGGGAGIQADLKTFAARGVFGMSAITAITAQNTTGVSGVLPIPPETIQAQIEAVLSDLGADAIKIGMLGSKESIEAVLGSLARFYPPAPLSADDADASSAPQPRRELPPIVLDSVMVAKGGQPLLDESAIAHLPAILRYARLVTPNIPEAILLLEHLAPCAPKKEKRVATTVQHVREVAAELAECLRVHHQYTGAVLVKGGHLEEERRKRHVSDDGEPGEEDAVVVDVLCDGEGRLFEYASVRVHTRSTHGTGCTLSSAIAAELARGRDLEAAVRKAVRYVHGAILHAPAPDDATATTPLPALPSPYALGSGHGPLDHMWKLKPLLRSATGAAGPVAPGSSHDFGAELWTSIEGVFEKIIAHPFIQGLTSGELPEDVFKFYIVQDMHYLREYSRILALLAAKADCNAGMLLFLESAKSIVGGECAMHLQFCREWGMMAEADDAAAGLASLLEAHPASPTNMLYTSYMLRIGFDRPYYEGVAAVLPCAWIYNEVGHYLKSKGSPHPQYARWIETYGSEEFSATTKSLIEITTGVAAGLGDEQRRRMRECFVQTSKFEYMFWDMAHTKQTFPI</sequence>
<dbReference type="OrthoDB" id="37730at2759"/>
<reference evidence="3 4" key="1">
    <citation type="journal article" date="2013" name="Genome Biol.">
        <title>Genome of Acanthamoeba castellanii highlights extensive lateral gene transfer and early evolution of tyrosine kinase signaling.</title>
        <authorList>
            <person name="Clarke M."/>
            <person name="Lohan A.J."/>
            <person name="Liu B."/>
            <person name="Lagkouvardos I."/>
            <person name="Roy S."/>
            <person name="Zafar N."/>
            <person name="Bertelli C."/>
            <person name="Schilde C."/>
            <person name="Kianianmomeni A."/>
            <person name="Burglin T.R."/>
            <person name="Frech C."/>
            <person name="Turcotte B."/>
            <person name="Kopec K.O."/>
            <person name="Synnott J.M."/>
            <person name="Choo C."/>
            <person name="Paponov I."/>
            <person name="Finkler A."/>
            <person name="Soon Heng Tan C."/>
            <person name="Hutchins A.P."/>
            <person name="Weinmeier T."/>
            <person name="Rattei T."/>
            <person name="Chu J.S."/>
            <person name="Gimenez G."/>
            <person name="Irimia M."/>
            <person name="Rigden D.J."/>
            <person name="Fitzpatrick D.A."/>
            <person name="Lorenzo-Morales J."/>
            <person name="Bateman A."/>
            <person name="Chiu C.H."/>
            <person name="Tang P."/>
            <person name="Hegemann P."/>
            <person name="Fromm H."/>
            <person name="Raoult D."/>
            <person name="Greub G."/>
            <person name="Miranda-Saavedra D."/>
            <person name="Chen N."/>
            <person name="Nash P."/>
            <person name="Ginger M.L."/>
            <person name="Horn M."/>
            <person name="Schaap P."/>
            <person name="Caler L."/>
            <person name="Loftus B."/>
        </authorList>
    </citation>
    <scope>NUCLEOTIDE SEQUENCE [LARGE SCALE GENOMIC DNA]</scope>
    <source>
        <strain evidence="3 4">Neff</strain>
    </source>
</reference>
<dbReference type="InterPro" id="IPR004305">
    <property type="entry name" value="Thiaminase-2/PQQC"/>
</dbReference>
<dbReference type="InterPro" id="IPR013749">
    <property type="entry name" value="PM/HMP-P_kinase-1"/>
</dbReference>
<evidence type="ECO:0000259" key="1">
    <source>
        <dbReference type="Pfam" id="PF03070"/>
    </source>
</evidence>